<accession>A0ABS1TST0</accession>
<dbReference type="InterPro" id="IPR051044">
    <property type="entry name" value="MAG_DAG_Lipase"/>
</dbReference>
<dbReference type="InterPro" id="IPR029058">
    <property type="entry name" value="AB_hydrolase_fold"/>
</dbReference>
<dbReference type="PANTHER" id="PTHR11614">
    <property type="entry name" value="PHOSPHOLIPASE-RELATED"/>
    <property type="match status" value="1"/>
</dbReference>
<dbReference type="SUPFAM" id="SSF53474">
    <property type="entry name" value="alpha/beta-Hydrolases"/>
    <property type="match status" value="1"/>
</dbReference>
<name>A0ABS1TST0_9BACI</name>
<proteinExistence type="predicted"/>
<dbReference type="Gene3D" id="3.40.50.1820">
    <property type="entry name" value="alpha/beta hydrolase"/>
    <property type="match status" value="1"/>
</dbReference>
<protein>
    <submittedName>
        <fullName evidence="2">Lysophospholipase</fullName>
    </submittedName>
</protein>
<evidence type="ECO:0000313" key="2">
    <source>
        <dbReference type="EMBL" id="MBL4954317.1"/>
    </source>
</evidence>
<evidence type="ECO:0000259" key="1">
    <source>
        <dbReference type="Pfam" id="PF12146"/>
    </source>
</evidence>
<sequence>MTQGLPFTFQANDGVEIYAKKWVAQGDEKPLAIVQLAHGMAEHIERYDAFAQKLVANKLFVYGNDHRGHGTTGKLNNSIGYFADEQGFEKVVGDMQLLTSIIEQEYPHIPIFLFGHSMGSFLSRRYIQLFGEKLAGVILCGTGGDPGLMGKIGKMVAAREMKRKGRRTPSPLMNNLTFGSYNKAFRPNRTEFDWLTRDEKEVDQYIADPHCGGVFSCGFFFDLLEGLQTINKVENIKMTPAKLPILFISGTKDPVGNNTKGVVKTYNTYRQTGINDVSYQFYENARHELLNEINREEVHKDIISWIKKHLKSAGGL</sequence>
<dbReference type="Proteomes" id="UP000623967">
    <property type="component" value="Unassembled WGS sequence"/>
</dbReference>
<reference evidence="2 3" key="1">
    <citation type="submission" date="2021-01" db="EMBL/GenBank/DDBJ databases">
        <title>Genome public.</title>
        <authorList>
            <person name="Liu C."/>
            <person name="Sun Q."/>
        </authorList>
    </citation>
    <scope>NUCLEOTIDE SEQUENCE [LARGE SCALE GENOMIC DNA]</scope>
    <source>
        <strain evidence="2 3">YIM B02564</strain>
    </source>
</reference>
<gene>
    <name evidence="2" type="ORF">JK635_19330</name>
</gene>
<dbReference type="EMBL" id="JAESWB010000319">
    <property type="protein sequence ID" value="MBL4954317.1"/>
    <property type="molecule type" value="Genomic_DNA"/>
</dbReference>
<feature type="domain" description="Serine aminopeptidase S33" evidence="1">
    <location>
        <begin position="29"/>
        <end position="293"/>
    </location>
</feature>
<comment type="caution">
    <text evidence="2">The sequence shown here is derived from an EMBL/GenBank/DDBJ whole genome shotgun (WGS) entry which is preliminary data.</text>
</comment>
<organism evidence="2 3">
    <name type="scientific">Neobacillus paridis</name>
    <dbReference type="NCBI Taxonomy" id="2803862"/>
    <lineage>
        <taxon>Bacteria</taxon>
        <taxon>Bacillati</taxon>
        <taxon>Bacillota</taxon>
        <taxon>Bacilli</taxon>
        <taxon>Bacillales</taxon>
        <taxon>Bacillaceae</taxon>
        <taxon>Neobacillus</taxon>
    </lineage>
</organism>
<dbReference type="Pfam" id="PF12146">
    <property type="entry name" value="Hydrolase_4"/>
    <property type="match status" value="1"/>
</dbReference>
<dbReference type="RefSeq" id="WP_202655572.1">
    <property type="nucleotide sequence ID" value="NZ_JAESWB010000319.1"/>
</dbReference>
<evidence type="ECO:0000313" key="3">
    <source>
        <dbReference type="Proteomes" id="UP000623967"/>
    </source>
</evidence>
<keyword evidence="3" id="KW-1185">Reference proteome</keyword>
<dbReference type="InterPro" id="IPR022742">
    <property type="entry name" value="Hydrolase_4"/>
</dbReference>